<name>A0A0D9XT90_9ORYZ</name>
<dbReference type="EnsemblPlants" id="LPERR11G13750.1">
    <property type="protein sequence ID" value="LPERR11G13750.1"/>
    <property type="gene ID" value="LPERR11G13750"/>
</dbReference>
<evidence type="ECO:0000313" key="2">
    <source>
        <dbReference type="EnsemblPlants" id="LPERR11G13750.1"/>
    </source>
</evidence>
<evidence type="ECO:0000313" key="3">
    <source>
        <dbReference type="Proteomes" id="UP000032180"/>
    </source>
</evidence>
<reference evidence="2 3" key="1">
    <citation type="submission" date="2012-08" db="EMBL/GenBank/DDBJ databases">
        <title>Oryza genome evolution.</title>
        <authorList>
            <person name="Wing R.A."/>
        </authorList>
    </citation>
    <scope>NUCLEOTIDE SEQUENCE</scope>
</reference>
<evidence type="ECO:0000256" key="1">
    <source>
        <dbReference type="SAM" id="MobiDB-lite"/>
    </source>
</evidence>
<feature type="region of interest" description="Disordered" evidence="1">
    <location>
        <begin position="129"/>
        <end position="160"/>
    </location>
</feature>
<reference evidence="2" key="3">
    <citation type="submission" date="2015-04" db="UniProtKB">
        <authorList>
            <consortium name="EnsemblPlants"/>
        </authorList>
    </citation>
    <scope>IDENTIFICATION</scope>
</reference>
<evidence type="ECO:0008006" key="4">
    <source>
        <dbReference type="Google" id="ProtNLM"/>
    </source>
</evidence>
<organism evidence="2 3">
    <name type="scientific">Leersia perrieri</name>
    <dbReference type="NCBI Taxonomy" id="77586"/>
    <lineage>
        <taxon>Eukaryota</taxon>
        <taxon>Viridiplantae</taxon>
        <taxon>Streptophyta</taxon>
        <taxon>Embryophyta</taxon>
        <taxon>Tracheophyta</taxon>
        <taxon>Spermatophyta</taxon>
        <taxon>Magnoliopsida</taxon>
        <taxon>Liliopsida</taxon>
        <taxon>Poales</taxon>
        <taxon>Poaceae</taxon>
        <taxon>BOP clade</taxon>
        <taxon>Oryzoideae</taxon>
        <taxon>Oryzeae</taxon>
        <taxon>Oryzinae</taxon>
        <taxon>Leersia</taxon>
    </lineage>
</organism>
<dbReference type="Proteomes" id="UP000032180">
    <property type="component" value="Chromosome 11"/>
</dbReference>
<proteinExistence type="predicted"/>
<feature type="compositionally biased region" description="Basic and acidic residues" evidence="1">
    <location>
        <begin position="136"/>
        <end position="152"/>
    </location>
</feature>
<reference evidence="3" key="2">
    <citation type="submission" date="2013-12" db="EMBL/GenBank/DDBJ databases">
        <authorList>
            <person name="Yu Y."/>
            <person name="Lee S."/>
            <person name="de Baynast K."/>
            <person name="Wissotski M."/>
            <person name="Liu L."/>
            <person name="Talag J."/>
            <person name="Goicoechea J."/>
            <person name="Angelova A."/>
            <person name="Jetty R."/>
            <person name="Kudrna D."/>
            <person name="Golser W."/>
            <person name="Rivera L."/>
            <person name="Zhang J."/>
            <person name="Wing R."/>
        </authorList>
    </citation>
    <scope>NUCLEOTIDE SEQUENCE</scope>
</reference>
<sequence length="160" mass="17910">MGLRGTLVDVVDMKLISDSKSWLQTPDVSPCQGINECLVSLFRLGLSCSQELPSNRMQTGDIISELHAIKEYLSIASSMSRDLSCNKEHIKPTNRDREGHVDVEDVAAKPRNVEAWLRRGERGCQSCFGEEERGDDVEKSVERERGQEEVRTAKGMAWAS</sequence>
<protein>
    <recommendedName>
        <fullName evidence="4">Serine-threonine/tyrosine-protein kinase catalytic domain-containing protein</fullName>
    </recommendedName>
</protein>
<dbReference type="AlphaFoldDB" id="A0A0D9XT90"/>
<accession>A0A0D9XT90</accession>
<dbReference type="Gramene" id="LPERR11G13750.1">
    <property type="protein sequence ID" value="LPERR11G13750.1"/>
    <property type="gene ID" value="LPERR11G13750"/>
</dbReference>
<dbReference type="HOGENOM" id="CLU_1654672_0_0_1"/>
<dbReference type="STRING" id="77586.A0A0D9XT90"/>
<keyword evidence="3" id="KW-1185">Reference proteome</keyword>